<proteinExistence type="predicted"/>
<evidence type="ECO:0000256" key="1">
    <source>
        <dbReference type="SAM" id="SignalP"/>
    </source>
</evidence>
<sequence length="102" mass="11254">MVWSRRKAISGLVAMAGMLTAFSFAPVQAQQATASGKVRRVNPSDGKITIMHGEIVELKLPAMTLVYRVEPQLIQEIQPGDQVTFTVVRQNGDYVIIEIRKG</sequence>
<keyword evidence="3" id="KW-1185">Reference proteome</keyword>
<dbReference type="InterPro" id="IPR042230">
    <property type="entry name" value="CusF_sf"/>
</dbReference>
<evidence type="ECO:0000313" key="3">
    <source>
        <dbReference type="Proteomes" id="UP000266483"/>
    </source>
</evidence>
<protein>
    <recommendedName>
        <fullName evidence="4">Copper-binding protein</fullName>
    </recommendedName>
</protein>
<name>A0ABX9MUT6_9BURK</name>
<dbReference type="Gene3D" id="2.40.50.320">
    <property type="entry name" value="Copper binding periplasmic protein CusF"/>
    <property type="match status" value="1"/>
</dbReference>
<evidence type="ECO:0008006" key="4">
    <source>
        <dbReference type="Google" id="ProtNLM"/>
    </source>
</evidence>
<evidence type="ECO:0000313" key="2">
    <source>
        <dbReference type="EMBL" id="RII82343.1"/>
    </source>
</evidence>
<feature type="chain" id="PRO_5045895368" description="Copper-binding protein" evidence="1">
    <location>
        <begin position="30"/>
        <end position="102"/>
    </location>
</feature>
<keyword evidence="1" id="KW-0732">Signal</keyword>
<dbReference type="RefSeq" id="WP_119442322.1">
    <property type="nucleotide sequence ID" value="NZ_CP170494.1"/>
</dbReference>
<gene>
    <name evidence="2" type="ORF">CJO09_10595</name>
</gene>
<feature type="signal peptide" evidence="1">
    <location>
        <begin position="1"/>
        <end position="29"/>
    </location>
</feature>
<dbReference type="InterPro" id="IPR021647">
    <property type="entry name" value="CusF_Ec"/>
</dbReference>
<reference evidence="2 3" key="1">
    <citation type="submission" date="2017-08" db="EMBL/GenBank/DDBJ databases">
        <title>Pusillimonas indicus sp. nov., a member of the family Alcaligenaceae isolated from surface seawater.</title>
        <authorList>
            <person name="Li J."/>
        </authorList>
    </citation>
    <scope>NUCLEOTIDE SEQUENCE [LARGE SCALE GENOMIC DNA]</scope>
    <source>
        <strain evidence="2 3">17-4A</strain>
    </source>
</reference>
<comment type="caution">
    <text evidence="2">The sequence shown here is derived from an EMBL/GenBank/DDBJ whole genome shotgun (WGS) entry which is preliminary data.</text>
</comment>
<dbReference type="EMBL" id="NQOU01000004">
    <property type="protein sequence ID" value="RII82343.1"/>
    <property type="molecule type" value="Genomic_DNA"/>
</dbReference>
<dbReference type="Pfam" id="PF11604">
    <property type="entry name" value="CusF_Ec"/>
    <property type="match status" value="1"/>
</dbReference>
<dbReference type="Proteomes" id="UP000266483">
    <property type="component" value="Unassembled WGS sequence"/>
</dbReference>
<organism evidence="2 3">
    <name type="scientific">Neopusillimonas maritima</name>
    <dbReference type="NCBI Taxonomy" id="2026239"/>
    <lineage>
        <taxon>Bacteria</taxon>
        <taxon>Pseudomonadati</taxon>
        <taxon>Pseudomonadota</taxon>
        <taxon>Betaproteobacteria</taxon>
        <taxon>Burkholderiales</taxon>
        <taxon>Alcaligenaceae</taxon>
        <taxon>Neopusillimonas</taxon>
    </lineage>
</organism>
<accession>A0ABX9MUT6</accession>